<proteinExistence type="predicted"/>
<accession>A0A4Y7Q1Q2</accession>
<feature type="compositionally biased region" description="Polar residues" evidence="1">
    <location>
        <begin position="323"/>
        <end position="335"/>
    </location>
</feature>
<keyword evidence="3" id="KW-1185">Reference proteome</keyword>
<evidence type="ECO:0000256" key="1">
    <source>
        <dbReference type="SAM" id="MobiDB-lite"/>
    </source>
</evidence>
<sequence>MRCCWSSDDYGTGDDDWHRTYASSAAHAQGVEISQFGTVTQPSVRRAMIVPHGPGEVDTTQHGAMPNLTPKEFTKYAGLYPGSAVNPISISAVPPSSPQPSKFDYSRYDALEVEPTKYLHNLPVDRPPQPPVHDSYKYADHGSRGGPVEPTKYLHSTPTSANVPVAAPPQPQDPYKYNYQVQYQQSASPPTEHIGYVKDPAKYSFAEPSSRMSEPPAPTEIPVEVLSMLPQPPPDPYKYDYHVQSHHTPVPPTGYPGYVREPVKHTNVQMSARISSPPAPKEIPPSYDLTVPMREPSKYIDSGADLGAGEIDPRPIRRVSPNPHKSPSWVSFNDKTASHDNDRPPVPTKEPAKYDSFLSVGNPPPSPPQPLREPTKYDAPQAAGSPPSFPQPPDRVYGSGSQVTPSYGVSTSGPPRINDPSSDRPGMSSKEGSNLSQKELEEFTKYVYLNAASQQM</sequence>
<evidence type="ECO:0000313" key="3">
    <source>
        <dbReference type="Proteomes" id="UP000294933"/>
    </source>
</evidence>
<evidence type="ECO:0000313" key="2">
    <source>
        <dbReference type="EMBL" id="TDL20720.1"/>
    </source>
</evidence>
<feature type="region of interest" description="Disordered" evidence="1">
    <location>
        <begin position="271"/>
        <end position="439"/>
    </location>
</feature>
<dbReference type="VEuPathDB" id="FungiDB:BD410DRAFT_841148"/>
<organism evidence="2 3">
    <name type="scientific">Rickenella mellea</name>
    <dbReference type="NCBI Taxonomy" id="50990"/>
    <lineage>
        <taxon>Eukaryota</taxon>
        <taxon>Fungi</taxon>
        <taxon>Dikarya</taxon>
        <taxon>Basidiomycota</taxon>
        <taxon>Agaricomycotina</taxon>
        <taxon>Agaricomycetes</taxon>
        <taxon>Hymenochaetales</taxon>
        <taxon>Rickenellaceae</taxon>
        <taxon>Rickenella</taxon>
    </lineage>
</organism>
<gene>
    <name evidence="2" type="ORF">BD410DRAFT_841148</name>
</gene>
<name>A0A4Y7Q1Q2_9AGAM</name>
<dbReference type="EMBL" id="ML170186">
    <property type="protein sequence ID" value="TDL20720.1"/>
    <property type="molecule type" value="Genomic_DNA"/>
</dbReference>
<dbReference type="AlphaFoldDB" id="A0A4Y7Q1Q2"/>
<feature type="compositionally biased region" description="Polar residues" evidence="1">
    <location>
        <begin position="399"/>
        <end position="413"/>
    </location>
</feature>
<feature type="compositionally biased region" description="Pro residues" evidence="1">
    <location>
        <begin position="362"/>
        <end position="371"/>
    </location>
</feature>
<dbReference type="Proteomes" id="UP000294933">
    <property type="component" value="Unassembled WGS sequence"/>
</dbReference>
<protein>
    <submittedName>
        <fullName evidence="2">Uncharacterized protein</fullName>
    </submittedName>
</protein>
<reference evidence="2 3" key="1">
    <citation type="submission" date="2018-06" db="EMBL/GenBank/DDBJ databases">
        <title>A transcriptomic atlas of mushroom development highlights an independent origin of complex multicellularity.</title>
        <authorList>
            <consortium name="DOE Joint Genome Institute"/>
            <person name="Krizsan K."/>
            <person name="Almasi E."/>
            <person name="Merenyi Z."/>
            <person name="Sahu N."/>
            <person name="Viragh M."/>
            <person name="Koszo T."/>
            <person name="Mondo S."/>
            <person name="Kiss B."/>
            <person name="Balint B."/>
            <person name="Kues U."/>
            <person name="Barry K."/>
            <person name="Hegedus J.C."/>
            <person name="Henrissat B."/>
            <person name="Johnson J."/>
            <person name="Lipzen A."/>
            <person name="Ohm R."/>
            <person name="Nagy I."/>
            <person name="Pangilinan J."/>
            <person name="Yan J."/>
            <person name="Xiong Y."/>
            <person name="Grigoriev I.V."/>
            <person name="Hibbett D.S."/>
            <person name="Nagy L.G."/>
        </authorList>
    </citation>
    <scope>NUCLEOTIDE SEQUENCE [LARGE SCALE GENOMIC DNA]</scope>
    <source>
        <strain evidence="2 3">SZMC22713</strain>
    </source>
</reference>